<evidence type="ECO:0000256" key="1">
    <source>
        <dbReference type="SAM" id="MobiDB-lite"/>
    </source>
</evidence>
<feature type="transmembrane region" description="Helical" evidence="2">
    <location>
        <begin position="185"/>
        <end position="206"/>
    </location>
</feature>
<proteinExistence type="predicted"/>
<keyword evidence="2" id="KW-0472">Membrane</keyword>
<feature type="compositionally biased region" description="Polar residues" evidence="1">
    <location>
        <begin position="394"/>
        <end position="403"/>
    </location>
</feature>
<evidence type="ECO:0000313" key="3">
    <source>
        <dbReference type="EMBL" id="KAF4668317.1"/>
    </source>
</evidence>
<comment type="caution">
    <text evidence="3">The sequence shown here is derived from an EMBL/GenBank/DDBJ whole genome shotgun (WGS) entry which is preliminary data.</text>
</comment>
<dbReference type="Proteomes" id="UP000591131">
    <property type="component" value="Unassembled WGS sequence"/>
</dbReference>
<protein>
    <submittedName>
        <fullName evidence="3">Pumilio domain member 4</fullName>
    </submittedName>
</protein>
<dbReference type="OrthoDB" id="425313at2759"/>
<name>A0A7J6MAA4_PERCH</name>
<sequence length="512" mass="57161">MAELAAAGAALANGAGSLFSYNKDVFVFDNTLRQQKVHQIQNIRLQQVGLYREDLRDLFGLTISKMDNYLVVNTLMLGFCIALFYDGVLPDNNPPWIWWMWLPLPRTEDIAAASATVEDYECCPVSSILRIPGLQRFDPRRKKADMDAFSKVDKDGRVSGEGDRMYHIHFKLFEHVQKSWQGYDAYARVCMAVGTNQLLLTLCVFAMGINLTLSKLELIVMVALIYAAPLTAAVAATLDYAGWLVAGRVWALISFIINDLWICFVFAQAMESRGGLPEKFNTVDISSDVMSDNSMQHFVQDELRDLGIDAENPGDFLWGSSDLTKGSTPDGELLGKCEEEESKLAKVFADDSKLPRMPNGRLAALKSDFQKIRNEFDLAKRTEQSSNDDDVCDDTSSMETSSEQDWVKLAGDCSANGPEGSRTDYYVNSVTGDIRWRPALRRSMSDTLSSASTRGLSSESSAGETDRLEHEVREFKKSVEKLEMGSIEPEDRYNMEGDVSDDLNNGAYVDRL</sequence>
<gene>
    <name evidence="3" type="primary">PUF4_1</name>
    <name evidence="3" type="ORF">FOL47_003092</name>
</gene>
<feature type="transmembrane region" description="Helical" evidence="2">
    <location>
        <begin position="68"/>
        <end position="85"/>
    </location>
</feature>
<feature type="compositionally biased region" description="Basic and acidic residues" evidence="1">
    <location>
        <begin position="464"/>
        <end position="495"/>
    </location>
</feature>
<keyword evidence="2" id="KW-1133">Transmembrane helix</keyword>
<organism evidence="3 4">
    <name type="scientific">Perkinsus chesapeaki</name>
    <name type="common">Clam parasite</name>
    <name type="synonym">Perkinsus andrewsi</name>
    <dbReference type="NCBI Taxonomy" id="330153"/>
    <lineage>
        <taxon>Eukaryota</taxon>
        <taxon>Sar</taxon>
        <taxon>Alveolata</taxon>
        <taxon>Perkinsozoa</taxon>
        <taxon>Perkinsea</taxon>
        <taxon>Perkinsida</taxon>
        <taxon>Perkinsidae</taxon>
        <taxon>Perkinsus</taxon>
    </lineage>
</organism>
<feature type="transmembrane region" description="Helical" evidence="2">
    <location>
        <begin position="218"/>
        <end position="243"/>
    </location>
</feature>
<feature type="compositionally biased region" description="Polar residues" evidence="1">
    <location>
        <begin position="447"/>
        <end position="463"/>
    </location>
</feature>
<feature type="region of interest" description="Disordered" evidence="1">
    <location>
        <begin position="382"/>
        <end position="403"/>
    </location>
</feature>
<dbReference type="AlphaFoldDB" id="A0A7J6MAA4"/>
<reference evidence="3 4" key="1">
    <citation type="submission" date="2020-04" db="EMBL/GenBank/DDBJ databases">
        <title>Perkinsus chesapeaki whole genome sequence.</title>
        <authorList>
            <person name="Bogema D.R."/>
        </authorList>
    </citation>
    <scope>NUCLEOTIDE SEQUENCE [LARGE SCALE GENOMIC DNA]</scope>
    <source>
        <strain evidence="3">ATCC PRA-425</strain>
    </source>
</reference>
<keyword evidence="2" id="KW-0812">Transmembrane</keyword>
<dbReference type="EMBL" id="JAAPAO010000193">
    <property type="protein sequence ID" value="KAF4668317.1"/>
    <property type="molecule type" value="Genomic_DNA"/>
</dbReference>
<keyword evidence="4" id="KW-1185">Reference proteome</keyword>
<evidence type="ECO:0000313" key="4">
    <source>
        <dbReference type="Proteomes" id="UP000591131"/>
    </source>
</evidence>
<accession>A0A7J6MAA4</accession>
<feature type="transmembrane region" description="Helical" evidence="2">
    <location>
        <begin position="249"/>
        <end position="267"/>
    </location>
</feature>
<feature type="region of interest" description="Disordered" evidence="1">
    <location>
        <begin position="447"/>
        <end position="512"/>
    </location>
</feature>
<evidence type="ECO:0000256" key="2">
    <source>
        <dbReference type="SAM" id="Phobius"/>
    </source>
</evidence>